<dbReference type="PANTHER" id="PTHR30466">
    <property type="entry name" value="FLAVIN REDUCTASE"/>
    <property type="match status" value="1"/>
</dbReference>
<keyword evidence="4" id="KW-1185">Reference proteome</keyword>
<evidence type="ECO:0000313" key="4">
    <source>
        <dbReference type="Proteomes" id="UP000054823"/>
    </source>
</evidence>
<dbReference type="GO" id="GO:0010181">
    <property type="term" value="F:FMN binding"/>
    <property type="evidence" value="ECO:0007669"/>
    <property type="project" value="InterPro"/>
</dbReference>
<evidence type="ECO:0000259" key="2">
    <source>
        <dbReference type="SMART" id="SM00903"/>
    </source>
</evidence>
<dbReference type="PANTHER" id="PTHR30466:SF1">
    <property type="entry name" value="FMN REDUCTASE (NADH) RUTF"/>
    <property type="match status" value="1"/>
</dbReference>
<evidence type="ECO:0000313" key="3">
    <source>
        <dbReference type="EMBL" id="CUH53420.1"/>
    </source>
</evidence>
<dbReference type="GO" id="GO:0042602">
    <property type="term" value="F:riboflavin reductase (NADPH) activity"/>
    <property type="evidence" value="ECO:0007669"/>
    <property type="project" value="TreeGrafter"/>
</dbReference>
<evidence type="ECO:0000256" key="1">
    <source>
        <dbReference type="ARBA" id="ARBA00023002"/>
    </source>
</evidence>
<dbReference type="EC" id="1.5.1.36" evidence="3"/>
<dbReference type="GO" id="GO:0036382">
    <property type="term" value="F:flavin reductase (NADH) activity"/>
    <property type="evidence" value="ECO:0007669"/>
    <property type="project" value="UniProtKB-EC"/>
</dbReference>
<accession>A0A0N7LSE8</accession>
<dbReference type="STRING" id="321267.SHM7688_02874"/>
<proteinExistence type="predicted"/>
<dbReference type="EMBL" id="CYPW01000027">
    <property type="protein sequence ID" value="CUH53420.1"/>
    <property type="molecule type" value="Genomic_DNA"/>
</dbReference>
<dbReference type="AlphaFoldDB" id="A0A0N7LSE8"/>
<dbReference type="InterPro" id="IPR002563">
    <property type="entry name" value="Flavin_Rdtase-like_dom"/>
</dbReference>
<dbReference type="Proteomes" id="UP000054823">
    <property type="component" value="Unassembled WGS sequence"/>
</dbReference>
<protein>
    <submittedName>
        <fullName evidence="3">p-hydroxyphenylacetate 3-hydroxylase, reductase component</fullName>
        <ecNumber evidence="3">1.5.1.36</ecNumber>
    </submittedName>
</protein>
<dbReference type="InterPro" id="IPR012349">
    <property type="entry name" value="Split_barrel_FMN-bd"/>
</dbReference>
<name>A0A0N7LSE8_9RHOB</name>
<reference evidence="3 4" key="1">
    <citation type="submission" date="2015-09" db="EMBL/GenBank/DDBJ databases">
        <authorList>
            <consortium name="Swine Surveillance"/>
        </authorList>
    </citation>
    <scope>NUCLEOTIDE SEQUENCE [LARGE SCALE GENOMIC DNA]</scope>
    <source>
        <strain evidence="3 4">CECT 7688</strain>
    </source>
</reference>
<dbReference type="Pfam" id="PF01613">
    <property type="entry name" value="Flavin_Reduct"/>
    <property type="match status" value="1"/>
</dbReference>
<dbReference type="SUPFAM" id="SSF50475">
    <property type="entry name" value="FMN-binding split barrel"/>
    <property type="match status" value="1"/>
</dbReference>
<dbReference type="Gene3D" id="2.30.110.10">
    <property type="entry name" value="Electron Transport, Fmn-binding Protein, Chain A"/>
    <property type="match status" value="1"/>
</dbReference>
<dbReference type="SMART" id="SM00903">
    <property type="entry name" value="Flavin_Reduct"/>
    <property type="match status" value="1"/>
</dbReference>
<gene>
    <name evidence="3" type="primary">C1-hpah</name>
    <name evidence="3" type="ORF">SHM7688_02874</name>
</gene>
<sequence length="203" mass="22069">MRHILAMFPTDLLQDGAFMPIAADQSTQTHRHPMSSDTPLNSFAPTVENQRLYRNALSCFATGVTVITTRTDAGPIGMTANSFASVSLNPALVLWSLDNSSNRFDHFAPATHFAIHILRDDQQALSNAFAKHGDAFDMAAHDLNAEGIPVFQDCLARFECATEATHPAGDHTIMLGRVLRVAQAPGEPLLFAQRAYGSFTPES</sequence>
<organism evidence="3 4">
    <name type="scientific">Shimia marina</name>
    <dbReference type="NCBI Taxonomy" id="321267"/>
    <lineage>
        <taxon>Bacteria</taxon>
        <taxon>Pseudomonadati</taxon>
        <taxon>Pseudomonadota</taxon>
        <taxon>Alphaproteobacteria</taxon>
        <taxon>Rhodobacterales</taxon>
        <taxon>Roseobacteraceae</taxon>
    </lineage>
</organism>
<feature type="domain" description="Flavin reductase like" evidence="2">
    <location>
        <begin position="57"/>
        <end position="198"/>
    </location>
</feature>
<keyword evidence="1 3" id="KW-0560">Oxidoreductase</keyword>
<dbReference type="InterPro" id="IPR050268">
    <property type="entry name" value="NADH-dep_flavin_reductase"/>
</dbReference>